<evidence type="ECO:0000313" key="1">
    <source>
        <dbReference type="EMBL" id="KAJ1164710.1"/>
    </source>
</evidence>
<accession>A0AAV7SKT6</accession>
<proteinExistence type="predicted"/>
<gene>
    <name evidence="1" type="ORF">NDU88_005144</name>
</gene>
<evidence type="ECO:0000313" key="2">
    <source>
        <dbReference type="Proteomes" id="UP001066276"/>
    </source>
</evidence>
<protein>
    <submittedName>
        <fullName evidence="1">Uncharacterized protein</fullName>
    </submittedName>
</protein>
<dbReference type="AlphaFoldDB" id="A0AAV7SKT6"/>
<name>A0AAV7SKT6_PLEWA</name>
<organism evidence="1 2">
    <name type="scientific">Pleurodeles waltl</name>
    <name type="common">Iberian ribbed newt</name>
    <dbReference type="NCBI Taxonomy" id="8319"/>
    <lineage>
        <taxon>Eukaryota</taxon>
        <taxon>Metazoa</taxon>
        <taxon>Chordata</taxon>
        <taxon>Craniata</taxon>
        <taxon>Vertebrata</taxon>
        <taxon>Euteleostomi</taxon>
        <taxon>Amphibia</taxon>
        <taxon>Batrachia</taxon>
        <taxon>Caudata</taxon>
        <taxon>Salamandroidea</taxon>
        <taxon>Salamandridae</taxon>
        <taxon>Pleurodelinae</taxon>
        <taxon>Pleurodeles</taxon>
    </lineage>
</organism>
<sequence length="138" mass="15076">MHREPPCGREETAGQAALADLRPVVTGDPELNTMQYSPCHIIRSITPCLAKLTNMGQCTRKRDVGVQDNSIDLCHLSGGPRPATSSRGPPREATLDTILQAIAVLREALELKIDVIATDLSVLRDDHHWLSDIVTTTE</sequence>
<dbReference type="Proteomes" id="UP001066276">
    <property type="component" value="Chromosome 4_2"/>
</dbReference>
<keyword evidence="2" id="KW-1185">Reference proteome</keyword>
<dbReference type="EMBL" id="JANPWB010000008">
    <property type="protein sequence ID" value="KAJ1164710.1"/>
    <property type="molecule type" value="Genomic_DNA"/>
</dbReference>
<comment type="caution">
    <text evidence="1">The sequence shown here is derived from an EMBL/GenBank/DDBJ whole genome shotgun (WGS) entry which is preliminary data.</text>
</comment>
<reference evidence="1" key="1">
    <citation type="journal article" date="2022" name="bioRxiv">
        <title>Sequencing and chromosome-scale assembly of the giantPleurodeles waltlgenome.</title>
        <authorList>
            <person name="Brown T."/>
            <person name="Elewa A."/>
            <person name="Iarovenko S."/>
            <person name="Subramanian E."/>
            <person name="Araus A.J."/>
            <person name="Petzold A."/>
            <person name="Susuki M."/>
            <person name="Suzuki K.-i.T."/>
            <person name="Hayashi T."/>
            <person name="Toyoda A."/>
            <person name="Oliveira C."/>
            <person name="Osipova E."/>
            <person name="Leigh N.D."/>
            <person name="Simon A."/>
            <person name="Yun M.H."/>
        </authorList>
    </citation>
    <scope>NUCLEOTIDE SEQUENCE</scope>
    <source>
        <strain evidence="1">20211129_DDA</strain>
        <tissue evidence="1">Liver</tissue>
    </source>
</reference>